<evidence type="ECO:0000259" key="7">
    <source>
        <dbReference type="PROSITE" id="PS51366"/>
    </source>
</evidence>
<evidence type="ECO:0000256" key="1">
    <source>
        <dbReference type="ARBA" id="ARBA00004496"/>
    </source>
</evidence>
<feature type="region of interest" description="Disordered" evidence="6">
    <location>
        <begin position="512"/>
        <end position="557"/>
    </location>
</feature>
<comment type="subcellular location">
    <subcellularLocation>
        <location evidence="1">Cytoplasm</location>
    </subcellularLocation>
</comment>
<reference evidence="8" key="1">
    <citation type="submission" date="2021-01" db="EMBL/GenBank/DDBJ databases">
        <authorList>
            <person name="Corre E."/>
            <person name="Pelletier E."/>
            <person name="Niang G."/>
            <person name="Scheremetjew M."/>
            <person name="Finn R."/>
            <person name="Kale V."/>
            <person name="Holt S."/>
            <person name="Cochrane G."/>
            <person name="Meng A."/>
            <person name="Brown T."/>
            <person name="Cohen L."/>
        </authorList>
    </citation>
    <scope>NUCLEOTIDE SEQUENCE</scope>
    <source>
        <strain evidence="8">CCMP 410</strain>
    </source>
</reference>
<proteinExistence type="inferred from homology"/>
<dbReference type="InterPro" id="IPR016024">
    <property type="entry name" value="ARM-type_fold"/>
</dbReference>
<comment type="similarity">
    <text evidence="2">Belongs to the PDCD4 family.</text>
</comment>
<name>A0A7S1UZL9_9STRA</name>
<feature type="compositionally biased region" description="Low complexity" evidence="6">
    <location>
        <begin position="514"/>
        <end position="525"/>
    </location>
</feature>
<feature type="region of interest" description="Disordered" evidence="6">
    <location>
        <begin position="41"/>
        <end position="111"/>
    </location>
</feature>
<evidence type="ECO:0000256" key="4">
    <source>
        <dbReference type="ARBA" id="ARBA00022737"/>
    </source>
</evidence>
<dbReference type="GO" id="GO:0005737">
    <property type="term" value="C:cytoplasm"/>
    <property type="evidence" value="ECO:0007669"/>
    <property type="project" value="UniProtKB-SubCell"/>
</dbReference>
<gene>
    <name evidence="8" type="ORF">GOCE00092_LOCUS10418</name>
</gene>
<evidence type="ECO:0000256" key="6">
    <source>
        <dbReference type="SAM" id="MobiDB-lite"/>
    </source>
</evidence>
<evidence type="ECO:0000256" key="2">
    <source>
        <dbReference type="ARBA" id="ARBA00005497"/>
    </source>
</evidence>
<evidence type="ECO:0000256" key="5">
    <source>
        <dbReference type="ARBA" id="ARBA00023242"/>
    </source>
</evidence>
<sequence length="557" mass="60069">MVEFAKRPEVTVQTMGKVHNPSGQGVRAVSSQVQNKTLKMQQQQKAAAAATPPIPTKVETTNTTHHHDTKVKEEGSSRRNIVRKKTTAADGNYDSRNKKQGGHGKGQWNHDQLSSYYAEEEELPMDRKDPLYDETKDRFILTSGSTAVVDNPVVAALDGGGDADPIIAGKNGYHAPTNKAIYGPLLTLPEFKIRLAETLKEYFDSADAEEVVRSLDELKCRLYHPEIVKKAISLALDEGPRECELISKLFCCLLGGDIVVATTATTASDGGTGPSTATTPEAVDVVDPPAAAATTTTTTIRSGAAVAPLTRQEMEMGFEIVLDSLDDLEIDIPDAKTMVASFLARAVVDEVLTPAFLSQVNNSRPGNIVVEKAVSLLTREHSTARLERVWGPGDGRPVPELKASVDQLLQEYLSSRELDEAARCVKELQAPHFHHELVKRGVVHAMEAEVDPTASLDAMVALLTFLVDNAIVSEVQVQKGVRRLHSLLGDIALDVPAAPQLLEEFETMARDRGLSLSPSSSSAKEGTPEEDGTTTTTMKNGENGKHVVEPTAEGTSS</sequence>
<dbReference type="PROSITE" id="PS51366">
    <property type="entry name" value="MI"/>
    <property type="match status" value="2"/>
</dbReference>
<evidence type="ECO:0000256" key="3">
    <source>
        <dbReference type="ARBA" id="ARBA00022490"/>
    </source>
</evidence>
<protein>
    <recommendedName>
        <fullName evidence="7">MI domain-containing protein</fullName>
    </recommendedName>
</protein>
<keyword evidence="3" id="KW-0963">Cytoplasm</keyword>
<dbReference type="Pfam" id="PF02847">
    <property type="entry name" value="MA3"/>
    <property type="match status" value="3"/>
</dbReference>
<keyword evidence="4" id="KW-0677">Repeat</keyword>
<keyword evidence="5" id="KW-0539">Nucleus</keyword>
<dbReference type="SUPFAM" id="SSF48371">
    <property type="entry name" value="ARM repeat"/>
    <property type="match status" value="3"/>
</dbReference>
<dbReference type="GO" id="GO:0045892">
    <property type="term" value="P:negative regulation of DNA-templated transcription"/>
    <property type="evidence" value="ECO:0007669"/>
    <property type="project" value="InterPro"/>
</dbReference>
<dbReference type="SMART" id="SM00544">
    <property type="entry name" value="MA3"/>
    <property type="match status" value="2"/>
</dbReference>
<dbReference type="Gene3D" id="1.25.40.180">
    <property type="match status" value="3"/>
</dbReference>
<accession>A0A7S1UZL9</accession>
<organism evidence="8">
    <name type="scientific">Grammatophora oceanica</name>
    <dbReference type="NCBI Taxonomy" id="210454"/>
    <lineage>
        <taxon>Eukaryota</taxon>
        <taxon>Sar</taxon>
        <taxon>Stramenopiles</taxon>
        <taxon>Ochrophyta</taxon>
        <taxon>Bacillariophyta</taxon>
        <taxon>Fragilariophyceae</taxon>
        <taxon>Fragilariophycidae</taxon>
        <taxon>Rhabdonematales</taxon>
        <taxon>Grammatophoraceae</taxon>
        <taxon>Grammatophora</taxon>
    </lineage>
</organism>
<feature type="compositionally biased region" description="Low complexity" evidence="6">
    <location>
        <begin position="41"/>
        <end position="50"/>
    </location>
</feature>
<dbReference type="AlphaFoldDB" id="A0A7S1UZL9"/>
<dbReference type="PANTHER" id="PTHR12626:SF0">
    <property type="entry name" value="PROGRAMMED CELL DEATH PROTEIN 4"/>
    <property type="match status" value="1"/>
</dbReference>
<dbReference type="InterPro" id="IPR039778">
    <property type="entry name" value="PDCD4"/>
</dbReference>
<feature type="domain" description="MI" evidence="7">
    <location>
        <begin position="190"/>
        <end position="362"/>
    </location>
</feature>
<evidence type="ECO:0000313" key="8">
    <source>
        <dbReference type="EMBL" id="CAD9281508.1"/>
    </source>
</evidence>
<dbReference type="InterPro" id="IPR003891">
    <property type="entry name" value="Initiation_fac_eIF4g_MI"/>
</dbReference>
<dbReference type="EMBL" id="HBGK01020443">
    <property type="protein sequence ID" value="CAD9281508.1"/>
    <property type="molecule type" value="Transcribed_RNA"/>
</dbReference>
<dbReference type="PANTHER" id="PTHR12626">
    <property type="entry name" value="PROGRAMMED CELL DEATH 4"/>
    <property type="match status" value="1"/>
</dbReference>
<feature type="domain" description="MI" evidence="7">
    <location>
        <begin position="400"/>
        <end position="525"/>
    </location>
</feature>